<evidence type="ECO:0000256" key="2">
    <source>
        <dbReference type="ARBA" id="ARBA00022695"/>
    </source>
</evidence>
<dbReference type="PROSITE" id="PS50876">
    <property type="entry name" value="ZF_INTEGRASE"/>
    <property type="match status" value="1"/>
</dbReference>
<protein>
    <submittedName>
        <fullName evidence="10">POK7 protein</fullName>
    </submittedName>
</protein>
<dbReference type="GO" id="GO:0016787">
    <property type="term" value="F:hydrolase activity"/>
    <property type="evidence" value="ECO:0007669"/>
    <property type="project" value="UniProtKB-KW"/>
</dbReference>
<keyword evidence="8" id="KW-0863">Zinc-finger</keyword>
<dbReference type="InterPro" id="IPR003308">
    <property type="entry name" value="Integrase_Zn-bd_dom_N"/>
</dbReference>
<proteinExistence type="predicted"/>
<accession>A0A7L4GKD5</accession>
<dbReference type="Gene3D" id="1.10.10.200">
    <property type="match status" value="1"/>
</dbReference>
<dbReference type="AlphaFoldDB" id="A0A7L4GKD5"/>
<keyword evidence="7" id="KW-0695">RNA-directed DNA polymerase</keyword>
<evidence type="ECO:0000313" key="11">
    <source>
        <dbReference type="Proteomes" id="UP000584326"/>
    </source>
</evidence>
<comment type="caution">
    <text evidence="10">The sequence shown here is derived from an EMBL/GenBank/DDBJ whole genome shotgun (WGS) entry which is preliminary data.</text>
</comment>
<feature type="non-terminal residue" evidence="10">
    <location>
        <position position="55"/>
    </location>
</feature>
<keyword evidence="8" id="KW-0862">Zinc</keyword>
<dbReference type="GO" id="GO:0003964">
    <property type="term" value="F:RNA-directed DNA polymerase activity"/>
    <property type="evidence" value="ECO:0007669"/>
    <property type="project" value="UniProtKB-KW"/>
</dbReference>
<evidence type="ECO:0000256" key="4">
    <source>
        <dbReference type="ARBA" id="ARBA00022723"/>
    </source>
</evidence>
<evidence type="ECO:0000256" key="3">
    <source>
        <dbReference type="ARBA" id="ARBA00022722"/>
    </source>
</evidence>
<dbReference type="PANTHER" id="PTHR41694">
    <property type="entry name" value="ENDOGENOUS RETROVIRUS GROUP K MEMBER POL PROTEIN"/>
    <property type="match status" value="1"/>
</dbReference>
<keyword evidence="3" id="KW-0540">Nuclease</keyword>
<reference evidence="10 11" key="1">
    <citation type="submission" date="2020-02" db="EMBL/GenBank/DDBJ databases">
        <title>Bird 10,000 Genomes (B10K) Project - Family phase.</title>
        <authorList>
            <person name="Zhang G."/>
        </authorList>
    </citation>
    <scope>NUCLEOTIDE SEQUENCE [LARGE SCALE GENOMIC DNA]</scope>
    <source>
        <strain evidence="10">B10K-DU-001-40</strain>
        <tissue evidence="10">Muscle</tissue>
    </source>
</reference>
<keyword evidence="2" id="KW-0548">Nucleotidyltransferase</keyword>
<keyword evidence="11" id="KW-1185">Reference proteome</keyword>
<evidence type="ECO:0000313" key="10">
    <source>
        <dbReference type="EMBL" id="NXX13606.1"/>
    </source>
</evidence>
<dbReference type="GO" id="GO:0008270">
    <property type="term" value="F:zinc ion binding"/>
    <property type="evidence" value="ECO:0007669"/>
    <property type="project" value="UniProtKB-KW"/>
</dbReference>
<name>A0A7L4GKD5_PODST</name>
<evidence type="ECO:0000256" key="8">
    <source>
        <dbReference type="PROSITE-ProRule" id="PRU00450"/>
    </source>
</evidence>
<keyword evidence="5" id="KW-0255">Endonuclease</keyword>
<keyword evidence="6" id="KW-0378">Hydrolase</keyword>
<dbReference type="Pfam" id="PF02022">
    <property type="entry name" value="Integrase_Zn"/>
    <property type="match status" value="1"/>
</dbReference>
<keyword evidence="4" id="KW-0479">Metal-binding</keyword>
<feature type="domain" description="Integrase-type" evidence="9">
    <location>
        <begin position="1"/>
        <end position="41"/>
    </location>
</feature>
<evidence type="ECO:0000256" key="5">
    <source>
        <dbReference type="ARBA" id="ARBA00022759"/>
    </source>
</evidence>
<organism evidence="10 11">
    <name type="scientific">Podargus strigoides</name>
    <name type="common">Tawny frogmouth</name>
    <name type="synonym">Caprimulgus strigoides</name>
    <dbReference type="NCBI Taxonomy" id="8905"/>
    <lineage>
        <taxon>Eukaryota</taxon>
        <taxon>Metazoa</taxon>
        <taxon>Chordata</taxon>
        <taxon>Craniata</taxon>
        <taxon>Vertebrata</taxon>
        <taxon>Euteleostomi</taxon>
        <taxon>Archelosauria</taxon>
        <taxon>Archosauria</taxon>
        <taxon>Dinosauria</taxon>
        <taxon>Saurischia</taxon>
        <taxon>Theropoda</taxon>
        <taxon>Coelurosauria</taxon>
        <taxon>Aves</taxon>
        <taxon>Neognathae</taxon>
        <taxon>Neoaves</taxon>
        <taxon>Strisores</taxon>
        <taxon>Caprimulgiformes</taxon>
        <taxon>Podargidae</taxon>
        <taxon>Podargus</taxon>
    </lineage>
</organism>
<feature type="non-terminal residue" evidence="10">
    <location>
        <position position="1"/>
    </location>
</feature>
<evidence type="ECO:0000259" key="9">
    <source>
        <dbReference type="PROSITE" id="PS50876"/>
    </source>
</evidence>
<dbReference type="GO" id="GO:0004519">
    <property type="term" value="F:endonuclease activity"/>
    <property type="evidence" value="ECO:0007669"/>
    <property type="project" value="UniProtKB-KW"/>
</dbReference>
<dbReference type="GO" id="GO:0035613">
    <property type="term" value="F:RNA stem-loop binding"/>
    <property type="evidence" value="ECO:0007669"/>
    <property type="project" value="TreeGrafter"/>
</dbReference>
<evidence type="ECO:0000256" key="7">
    <source>
        <dbReference type="ARBA" id="ARBA00022918"/>
    </source>
</evidence>
<evidence type="ECO:0000256" key="6">
    <source>
        <dbReference type="ARBA" id="ARBA00022801"/>
    </source>
</evidence>
<evidence type="ECO:0000256" key="1">
    <source>
        <dbReference type="ARBA" id="ARBA00022679"/>
    </source>
</evidence>
<dbReference type="EMBL" id="VZTK01008346">
    <property type="protein sequence ID" value="NXX13606.1"/>
    <property type="molecule type" value="Genomic_DNA"/>
</dbReference>
<gene>
    <name evidence="10" type="primary">Ervk7</name>
    <name evidence="10" type="ORF">PODSTR_R15865</name>
</gene>
<sequence length="55" mass="6316">ILKQAQLSHSFFHQNARALKQQFHLTMNQARDIVMSCPDCQHFAPLPSKEGVNPR</sequence>
<dbReference type="PANTHER" id="PTHR41694:SF3">
    <property type="entry name" value="RNA-DIRECTED DNA POLYMERASE-RELATED"/>
    <property type="match status" value="1"/>
</dbReference>
<dbReference type="SUPFAM" id="SSF46919">
    <property type="entry name" value="N-terminal Zn binding domain of HIV integrase"/>
    <property type="match status" value="1"/>
</dbReference>
<dbReference type="Proteomes" id="UP000584326">
    <property type="component" value="Unassembled WGS sequence"/>
</dbReference>
<dbReference type="OrthoDB" id="9381447at2759"/>
<dbReference type="InterPro" id="IPR017856">
    <property type="entry name" value="Integrase-like_N"/>
</dbReference>
<keyword evidence="1" id="KW-0808">Transferase</keyword>